<sequence>MRADQAAALSVGTELGASLPRAISQSEVDRFAQTTGDTQWIHTDPQRASEGPYGGTVLHGYLILSLLPSLTREVIDFSEHGAVINYGSERVRFVAPVRVGEPFIDTLRLAGVQARESGRLFMLDHTVTAAETGEVHCVARTLALVTD</sequence>
<gene>
    <name evidence="3" type="ORF">G7068_15340</name>
</gene>
<evidence type="ECO:0000259" key="2">
    <source>
        <dbReference type="Pfam" id="PF01575"/>
    </source>
</evidence>
<dbReference type="InterPro" id="IPR002539">
    <property type="entry name" value="MaoC-like_dom"/>
</dbReference>
<evidence type="ECO:0000313" key="3">
    <source>
        <dbReference type="EMBL" id="QIK64916.1"/>
    </source>
</evidence>
<keyword evidence="4" id="KW-1185">Reference proteome</keyword>
<dbReference type="Gene3D" id="3.10.129.10">
    <property type="entry name" value="Hotdog Thioesterase"/>
    <property type="match status" value="1"/>
</dbReference>
<dbReference type="Proteomes" id="UP000502677">
    <property type="component" value="Chromosome"/>
</dbReference>
<accession>A0A6G7XKA1</accession>
<dbReference type="KEGG" id="lvi:G7068_15340"/>
<evidence type="ECO:0000313" key="4">
    <source>
        <dbReference type="Proteomes" id="UP000502677"/>
    </source>
</evidence>
<proteinExistence type="inferred from homology"/>
<feature type="domain" description="MaoC-like" evidence="2">
    <location>
        <begin position="11"/>
        <end position="101"/>
    </location>
</feature>
<reference evidence="3 4" key="1">
    <citation type="submission" date="2020-03" db="EMBL/GenBank/DDBJ databases">
        <title>Leucobacter sp. nov., isolated from beetles.</title>
        <authorList>
            <person name="Hyun D.-W."/>
            <person name="Bae J.-W."/>
        </authorList>
    </citation>
    <scope>NUCLEOTIDE SEQUENCE [LARGE SCALE GENOMIC DNA]</scope>
    <source>
        <strain evidence="3 4">HDW9C</strain>
    </source>
</reference>
<dbReference type="EMBL" id="CP049863">
    <property type="protein sequence ID" value="QIK64916.1"/>
    <property type="molecule type" value="Genomic_DNA"/>
</dbReference>
<dbReference type="SUPFAM" id="SSF54637">
    <property type="entry name" value="Thioesterase/thiol ester dehydrase-isomerase"/>
    <property type="match status" value="1"/>
</dbReference>
<name>A0A6G7XKA1_9MICO</name>
<dbReference type="Pfam" id="PF01575">
    <property type="entry name" value="MaoC_dehydratas"/>
    <property type="match status" value="1"/>
</dbReference>
<evidence type="ECO:0000256" key="1">
    <source>
        <dbReference type="ARBA" id="ARBA00005254"/>
    </source>
</evidence>
<dbReference type="PANTHER" id="PTHR42993:SF1">
    <property type="entry name" value="MAOC-LIKE DEHYDRATASE DOMAIN-CONTAINING PROTEIN"/>
    <property type="match status" value="1"/>
</dbReference>
<organism evidence="3 4">
    <name type="scientific">Leucobacter viscericola</name>
    <dbReference type="NCBI Taxonomy" id="2714935"/>
    <lineage>
        <taxon>Bacteria</taxon>
        <taxon>Bacillati</taxon>
        <taxon>Actinomycetota</taxon>
        <taxon>Actinomycetes</taxon>
        <taxon>Micrococcales</taxon>
        <taxon>Microbacteriaceae</taxon>
        <taxon>Leucobacter</taxon>
    </lineage>
</organism>
<dbReference type="InterPro" id="IPR029069">
    <property type="entry name" value="HotDog_dom_sf"/>
</dbReference>
<dbReference type="PANTHER" id="PTHR42993">
    <property type="entry name" value="MAOC-LIKE DEHYDRATASE DOMAIN-CONTAINING PROTEIN"/>
    <property type="match status" value="1"/>
</dbReference>
<protein>
    <recommendedName>
        <fullName evidence="2">MaoC-like domain-containing protein</fullName>
    </recommendedName>
</protein>
<dbReference type="AlphaFoldDB" id="A0A6G7XKA1"/>
<comment type="similarity">
    <text evidence="1">Belongs to the enoyl-CoA hydratase/isomerase family.</text>
</comment>